<comment type="caution">
    <text evidence="2">The sequence shown here is derived from an EMBL/GenBank/DDBJ whole genome shotgun (WGS) entry which is preliminary data.</text>
</comment>
<dbReference type="InterPro" id="IPR001932">
    <property type="entry name" value="PPM-type_phosphatase-like_dom"/>
</dbReference>
<evidence type="ECO:0000259" key="1">
    <source>
        <dbReference type="PROSITE" id="PS51746"/>
    </source>
</evidence>
<dbReference type="SMART" id="SM00332">
    <property type="entry name" value="PP2Cc"/>
    <property type="match status" value="1"/>
</dbReference>
<name>A0A7W9PBL9_9NOCA</name>
<gene>
    <name evidence="2" type="ORF">BJY24_001893</name>
</gene>
<evidence type="ECO:0000313" key="3">
    <source>
        <dbReference type="Proteomes" id="UP000540412"/>
    </source>
</evidence>
<dbReference type="InterPro" id="IPR036457">
    <property type="entry name" value="PPM-type-like_dom_sf"/>
</dbReference>
<protein>
    <submittedName>
        <fullName evidence="2">Serine/threonine protein phosphatase PrpC</fullName>
    </submittedName>
</protein>
<sequence>MNEVAAGLHCPQCGTKIAAADRFCEECGRDLSVFRAVLPDITVDSAGDRGAADLGTVQLITDRGLVHAHNEDAVAAAVLGDPAGPTTVIAVSDGVSTSDDPQAASGAAVRGGVDACLASLAAGRAVGDAVLTGLEAAFEAVRGVSTHDGHSPSCTYVSAVVRPCETGEFEITVTNVGDSRAYWLRLEGSGEGTPSHRLTVDDSFAQLLVAGGVDEQTAMRDPRAHALMRWLGADSDHQPADTAVHTVRVWGPGALLLCSDGLWNYLPDPDGLAAVATTPDPGQAVRDLVEYALRSGGSDNITAALVPLPGGGVP</sequence>
<organism evidence="2 3">
    <name type="scientific">Nocardia transvalensis</name>
    <dbReference type="NCBI Taxonomy" id="37333"/>
    <lineage>
        <taxon>Bacteria</taxon>
        <taxon>Bacillati</taxon>
        <taxon>Actinomycetota</taxon>
        <taxon>Actinomycetes</taxon>
        <taxon>Mycobacteriales</taxon>
        <taxon>Nocardiaceae</taxon>
        <taxon>Nocardia</taxon>
    </lineage>
</organism>
<dbReference type="RefSeq" id="WP_051160983.1">
    <property type="nucleotide sequence ID" value="NZ_JACHIT010000001.1"/>
</dbReference>
<dbReference type="AlphaFoldDB" id="A0A7W9PBL9"/>
<dbReference type="Proteomes" id="UP000540412">
    <property type="component" value="Unassembled WGS sequence"/>
</dbReference>
<feature type="domain" description="PPM-type phosphatase" evidence="1">
    <location>
        <begin position="56"/>
        <end position="308"/>
    </location>
</feature>
<evidence type="ECO:0000313" key="2">
    <source>
        <dbReference type="EMBL" id="MBB5913026.1"/>
    </source>
</evidence>
<dbReference type="Gene3D" id="3.60.40.10">
    <property type="entry name" value="PPM-type phosphatase domain"/>
    <property type="match status" value="1"/>
</dbReference>
<dbReference type="InterPro" id="IPR026870">
    <property type="entry name" value="Zinc_ribbon_dom"/>
</dbReference>
<dbReference type="SMART" id="SM00331">
    <property type="entry name" value="PP2C_SIG"/>
    <property type="match status" value="1"/>
</dbReference>
<dbReference type="Pfam" id="PF13240">
    <property type="entry name" value="Zn_Ribbon_1"/>
    <property type="match status" value="1"/>
</dbReference>
<proteinExistence type="predicted"/>
<reference evidence="2 3" key="1">
    <citation type="submission" date="2020-08" db="EMBL/GenBank/DDBJ databases">
        <title>Sequencing the genomes of 1000 actinobacteria strains.</title>
        <authorList>
            <person name="Klenk H.-P."/>
        </authorList>
    </citation>
    <scope>NUCLEOTIDE SEQUENCE [LARGE SCALE GENOMIC DNA]</scope>
    <source>
        <strain evidence="2 3">DSM 43582</strain>
    </source>
</reference>
<dbReference type="PROSITE" id="PS51746">
    <property type="entry name" value="PPM_2"/>
    <property type="match status" value="1"/>
</dbReference>
<accession>A0A7W9PBL9</accession>
<dbReference type="SUPFAM" id="SSF81606">
    <property type="entry name" value="PP2C-like"/>
    <property type="match status" value="1"/>
</dbReference>
<keyword evidence="3" id="KW-1185">Reference proteome</keyword>
<dbReference type="EMBL" id="JACHIT010000001">
    <property type="protein sequence ID" value="MBB5913026.1"/>
    <property type="molecule type" value="Genomic_DNA"/>
</dbReference>
<dbReference type="CDD" id="cd00143">
    <property type="entry name" value="PP2Cc"/>
    <property type="match status" value="1"/>
</dbReference>